<dbReference type="EMBL" id="PVTT01000002">
    <property type="protein sequence ID" value="PRY92908.1"/>
    <property type="molecule type" value="Genomic_DNA"/>
</dbReference>
<evidence type="ECO:0000259" key="7">
    <source>
        <dbReference type="Pfam" id="PF01028"/>
    </source>
</evidence>
<dbReference type="EC" id="5.6.2.1" evidence="3"/>
<organism evidence="9 10">
    <name type="scientific">Hasllibacter halocynthiae</name>
    <dbReference type="NCBI Taxonomy" id="595589"/>
    <lineage>
        <taxon>Bacteria</taxon>
        <taxon>Pseudomonadati</taxon>
        <taxon>Pseudomonadota</taxon>
        <taxon>Alphaproteobacteria</taxon>
        <taxon>Rhodobacterales</taxon>
        <taxon>Roseobacteraceae</taxon>
        <taxon>Hasllibacter</taxon>
    </lineage>
</organism>
<name>A0A2T0X1U1_9RHOB</name>
<evidence type="ECO:0000256" key="1">
    <source>
        <dbReference type="ARBA" id="ARBA00000213"/>
    </source>
</evidence>
<reference evidence="9 10" key="1">
    <citation type="submission" date="2018-03" db="EMBL/GenBank/DDBJ databases">
        <title>Genomic Encyclopedia of Archaeal and Bacterial Type Strains, Phase II (KMG-II): from individual species to whole genera.</title>
        <authorList>
            <person name="Goeker M."/>
        </authorList>
    </citation>
    <scope>NUCLEOTIDE SEQUENCE [LARGE SCALE GENOMIC DNA]</scope>
    <source>
        <strain evidence="9 10">DSM 29318</strain>
    </source>
</reference>
<dbReference type="InterPro" id="IPR011010">
    <property type="entry name" value="DNA_brk_join_enz"/>
</dbReference>
<dbReference type="InterPro" id="IPR014711">
    <property type="entry name" value="TopoI_cat_a-hlx-sub_euk"/>
</dbReference>
<comment type="caution">
    <text evidence="9">The sequence shown here is derived from an EMBL/GenBank/DDBJ whole genome shotgun (WGS) entry which is preliminary data.</text>
</comment>
<comment type="catalytic activity">
    <reaction evidence="1">
        <text>ATP-independent breakage of single-stranded DNA, followed by passage and rejoining.</text>
        <dbReference type="EC" id="5.6.2.1"/>
    </reaction>
</comment>
<dbReference type="InterPro" id="IPR049331">
    <property type="entry name" value="Top1B_N_bact"/>
</dbReference>
<proteinExistence type="inferred from homology"/>
<evidence type="ECO:0000256" key="4">
    <source>
        <dbReference type="ARBA" id="ARBA00023029"/>
    </source>
</evidence>
<dbReference type="AlphaFoldDB" id="A0A2T0X1U1"/>
<dbReference type="GO" id="GO:0003917">
    <property type="term" value="F:DNA topoisomerase type I (single strand cut, ATP-independent) activity"/>
    <property type="evidence" value="ECO:0007669"/>
    <property type="project" value="UniProtKB-EC"/>
</dbReference>
<feature type="domain" description="DNA topoisomerase I catalytic core eukaryotic-type" evidence="7">
    <location>
        <begin position="97"/>
        <end position="259"/>
    </location>
</feature>
<evidence type="ECO:0000256" key="2">
    <source>
        <dbReference type="ARBA" id="ARBA00006645"/>
    </source>
</evidence>
<dbReference type="PRINTS" id="PR00416">
    <property type="entry name" value="EUTPISMRASEI"/>
</dbReference>
<feature type="domain" description="DNA topoisomerase IB N-terminal" evidence="8">
    <location>
        <begin position="33"/>
        <end position="81"/>
    </location>
</feature>
<evidence type="ECO:0000259" key="8">
    <source>
        <dbReference type="Pfam" id="PF21338"/>
    </source>
</evidence>
<evidence type="ECO:0000313" key="10">
    <source>
        <dbReference type="Proteomes" id="UP000238801"/>
    </source>
</evidence>
<evidence type="ECO:0000256" key="5">
    <source>
        <dbReference type="ARBA" id="ARBA00023125"/>
    </source>
</evidence>
<dbReference type="GO" id="GO:0006265">
    <property type="term" value="P:DNA topological change"/>
    <property type="evidence" value="ECO:0007669"/>
    <property type="project" value="InterPro"/>
</dbReference>
<comment type="similarity">
    <text evidence="2">Belongs to the type IB topoisomerase family.</text>
</comment>
<keyword evidence="5" id="KW-0238">DNA-binding</keyword>
<evidence type="ECO:0000313" key="9">
    <source>
        <dbReference type="EMBL" id="PRY92908.1"/>
    </source>
</evidence>
<dbReference type="Gene3D" id="3.30.66.10">
    <property type="entry name" value="DNA topoisomerase I domain"/>
    <property type="match status" value="1"/>
</dbReference>
<dbReference type="GO" id="GO:0003677">
    <property type="term" value="F:DNA binding"/>
    <property type="evidence" value="ECO:0007669"/>
    <property type="project" value="UniProtKB-KW"/>
</dbReference>
<dbReference type="SUPFAM" id="SSF55869">
    <property type="entry name" value="DNA topoisomerase I domain"/>
    <property type="match status" value="1"/>
</dbReference>
<dbReference type="InterPro" id="IPR013500">
    <property type="entry name" value="TopoI_cat_euk"/>
</dbReference>
<dbReference type="Gene3D" id="3.90.15.10">
    <property type="entry name" value="Topoisomerase I, Chain A, domain 3"/>
    <property type="match status" value="1"/>
</dbReference>
<gene>
    <name evidence="9" type="ORF">BCF33_1771</name>
</gene>
<dbReference type="InterPro" id="IPR001631">
    <property type="entry name" value="TopoI"/>
</dbReference>
<dbReference type="Gene3D" id="1.10.132.120">
    <property type="match status" value="1"/>
</dbReference>
<dbReference type="Pfam" id="PF01028">
    <property type="entry name" value="Topoisom_I"/>
    <property type="match status" value="1"/>
</dbReference>
<dbReference type="InterPro" id="IPR035447">
    <property type="entry name" value="DNA_topo_I_N_sf"/>
</dbReference>
<dbReference type="OrthoDB" id="9778962at2"/>
<keyword evidence="6 9" id="KW-0413">Isomerase</keyword>
<dbReference type="SUPFAM" id="SSF56349">
    <property type="entry name" value="DNA breaking-rejoining enzymes"/>
    <property type="match status" value="1"/>
</dbReference>
<evidence type="ECO:0000256" key="3">
    <source>
        <dbReference type="ARBA" id="ARBA00012891"/>
    </source>
</evidence>
<dbReference type="Pfam" id="PF21338">
    <property type="entry name" value="Top1B_N_bact"/>
    <property type="match status" value="1"/>
</dbReference>
<accession>A0A2T0X1U1</accession>
<protein>
    <recommendedName>
        <fullName evidence="3">DNA topoisomerase</fullName>
        <ecNumber evidence="3">5.6.2.1</ecNumber>
    </recommendedName>
</protein>
<sequence>MPPEASKAEARSAGLVWYPDDRPGIARRRRGRGWSYTAPDGTSIDAADERARLDALAVPPAYTDVWISPKPRGHLQATGRDARTRKQYRYHPDWTEARAATKFHALPEFGRALPDVRAAAAQGLAAKPGSHEFALATLIRMIDATAIRVGSPKALEENGTYGATTLRPGQARSEGGAIELSWTAKGGTRVRKRLADRALARALHASADLPGRTLISWIDEEGEARSVRSEEVNDWLRETAGEGHTVKTFRTWHGTLAAFRAALDGATTIRGMTEAAAERLHNTPAIARKSYVHPSVIAMSQDGSEALEGLRGGPRALTREERLLIRFLEETDD</sequence>
<dbReference type="RefSeq" id="WP_106160559.1">
    <property type="nucleotide sequence ID" value="NZ_PVTT01000002.1"/>
</dbReference>
<dbReference type="Proteomes" id="UP000238801">
    <property type="component" value="Unassembled WGS sequence"/>
</dbReference>
<evidence type="ECO:0000256" key="6">
    <source>
        <dbReference type="ARBA" id="ARBA00023235"/>
    </source>
</evidence>
<keyword evidence="4" id="KW-0799">Topoisomerase</keyword>
<keyword evidence="10" id="KW-1185">Reference proteome</keyword>